<evidence type="ECO:0000259" key="3">
    <source>
        <dbReference type="PROSITE" id="PS51035"/>
    </source>
</evidence>
<proteinExistence type="predicted"/>
<evidence type="ECO:0000256" key="1">
    <source>
        <dbReference type="SAM" id="MobiDB-lite"/>
    </source>
</evidence>
<feature type="compositionally biased region" description="Polar residues" evidence="1">
    <location>
        <begin position="56"/>
        <end position="71"/>
    </location>
</feature>
<feature type="compositionally biased region" description="Polar residues" evidence="1">
    <location>
        <begin position="82"/>
        <end position="92"/>
    </location>
</feature>
<organism evidence="6">
    <name type="scientific">Mesocestoides corti</name>
    <name type="common">Flatworm</name>
    <dbReference type="NCBI Taxonomy" id="53468"/>
    <lineage>
        <taxon>Eukaryota</taxon>
        <taxon>Metazoa</taxon>
        <taxon>Spiralia</taxon>
        <taxon>Lophotrochozoa</taxon>
        <taxon>Platyhelminthes</taxon>
        <taxon>Cestoda</taxon>
        <taxon>Eucestoda</taxon>
        <taxon>Cyclophyllidea</taxon>
        <taxon>Mesocestoididae</taxon>
        <taxon>Mesocestoides</taxon>
    </lineage>
</organism>
<dbReference type="Pfam" id="PF02179">
    <property type="entry name" value="BAG"/>
    <property type="match status" value="1"/>
</dbReference>
<feature type="region of interest" description="Disordered" evidence="1">
    <location>
        <begin position="49"/>
        <end position="92"/>
    </location>
</feature>
<sequence>MSVVYVDPIPEGWEMRLDDATQTYYFIDHNNQVTQWQHPINKLVYRPSNRRELPNGVQSTPITINRQNTSDSEVKTGHYQPQKLSGATSSGTDALSYVKNETPLEDISRTSELDEQCGKKNEDTSIISKVLEKAAPVIKEVNSFNGIAGDKEYLRLMETLEVLILELDGIGVDGQDSVRTARRAAVREIQQAIEMLEFRGSINSSRDPTGSQEPAVVESLPPSEDGS</sequence>
<dbReference type="Proteomes" id="UP000267029">
    <property type="component" value="Unassembled WGS sequence"/>
</dbReference>
<dbReference type="InterPro" id="IPR001202">
    <property type="entry name" value="WW_dom"/>
</dbReference>
<dbReference type="SMART" id="SM00456">
    <property type="entry name" value="WW"/>
    <property type="match status" value="1"/>
</dbReference>
<dbReference type="SUPFAM" id="SSF51045">
    <property type="entry name" value="WW domain"/>
    <property type="match status" value="1"/>
</dbReference>
<feature type="domain" description="BAG" evidence="3">
    <location>
        <begin position="137"/>
        <end position="200"/>
    </location>
</feature>
<evidence type="ECO:0000313" key="6">
    <source>
        <dbReference type="WBParaSite" id="MCU_002828-RA"/>
    </source>
</evidence>
<gene>
    <name evidence="4" type="ORF">MCOS_LOCUS6925</name>
</gene>
<feature type="region of interest" description="Disordered" evidence="1">
    <location>
        <begin position="200"/>
        <end position="227"/>
    </location>
</feature>
<dbReference type="STRING" id="53468.A0A158QUY5"/>
<accession>A0A158QUY5</accession>
<dbReference type="SMART" id="SM00264">
    <property type="entry name" value="BAG"/>
    <property type="match status" value="1"/>
</dbReference>
<dbReference type="OrthoDB" id="2020426at2759"/>
<dbReference type="AlphaFoldDB" id="A0A158QUY5"/>
<dbReference type="InterPro" id="IPR003103">
    <property type="entry name" value="BAG_domain"/>
</dbReference>
<dbReference type="Gene3D" id="1.20.58.120">
    <property type="entry name" value="BAG domain"/>
    <property type="match status" value="1"/>
</dbReference>
<dbReference type="EMBL" id="UXSR01005308">
    <property type="protein sequence ID" value="VDD80922.1"/>
    <property type="molecule type" value="Genomic_DNA"/>
</dbReference>
<feature type="domain" description="WW" evidence="2">
    <location>
        <begin position="7"/>
        <end position="41"/>
    </location>
</feature>
<dbReference type="Gene3D" id="2.20.70.10">
    <property type="match status" value="1"/>
</dbReference>
<dbReference type="InterPro" id="IPR036020">
    <property type="entry name" value="WW_dom_sf"/>
</dbReference>
<keyword evidence="5" id="KW-1185">Reference proteome</keyword>
<dbReference type="GO" id="GO:0051087">
    <property type="term" value="F:protein-folding chaperone binding"/>
    <property type="evidence" value="ECO:0007669"/>
    <property type="project" value="InterPro"/>
</dbReference>
<dbReference type="SUPFAM" id="SSF63491">
    <property type="entry name" value="BAG domain"/>
    <property type="match status" value="1"/>
</dbReference>
<evidence type="ECO:0000313" key="4">
    <source>
        <dbReference type="EMBL" id="VDD80922.1"/>
    </source>
</evidence>
<evidence type="ECO:0000259" key="2">
    <source>
        <dbReference type="PROSITE" id="PS50020"/>
    </source>
</evidence>
<dbReference type="Pfam" id="PF00397">
    <property type="entry name" value="WW"/>
    <property type="match status" value="1"/>
</dbReference>
<dbReference type="CDD" id="cd00201">
    <property type="entry name" value="WW"/>
    <property type="match status" value="1"/>
</dbReference>
<protein>
    <submittedName>
        <fullName evidence="6">WW domain-containing protein</fullName>
    </submittedName>
</protein>
<reference evidence="6" key="2">
    <citation type="submission" date="2019-11" db="UniProtKB">
        <authorList>
            <consortium name="WormBaseParasite"/>
        </authorList>
    </citation>
    <scope>IDENTIFICATION</scope>
</reference>
<dbReference type="PROSITE" id="PS50020">
    <property type="entry name" value="WW_DOMAIN_2"/>
    <property type="match status" value="1"/>
</dbReference>
<name>A0A158QUY5_MESCO</name>
<dbReference type="InterPro" id="IPR036533">
    <property type="entry name" value="BAG_dom_sf"/>
</dbReference>
<reference evidence="4 5" key="1">
    <citation type="submission" date="2018-10" db="EMBL/GenBank/DDBJ databases">
        <authorList>
            <consortium name="Pathogen Informatics"/>
        </authorList>
    </citation>
    <scope>NUCLEOTIDE SEQUENCE [LARGE SCALE GENOMIC DNA]</scope>
</reference>
<dbReference type="PROSITE" id="PS51035">
    <property type="entry name" value="BAG"/>
    <property type="match status" value="1"/>
</dbReference>
<dbReference type="PROSITE" id="PS01159">
    <property type="entry name" value="WW_DOMAIN_1"/>
    <property type="match status" value="1"/>
</dbReference>
<evidence type="ECO:0000313" key="5">
    <source>
        <dbReference type="Proteomes" id="UP000267029"/>
    </source>
</evidence>
<dbReference type="WBParaSite" id="MCU_002828-RA">
    <property type="protein sequence ID" value="MCU_002828-RA"/>
    <property type="gene ID" value="MCU_002828"/>
</dbReference>
<feature type="compositionally biased region" description="Polar residues" evidence="1">
    <location>
        <begin position="201"/>
        <end position="212"/>
    </location>
</feature>